<dbReference type="AlphaFoldDB" id="A0AAW1KD63"/>
<dbReference type="EC" id="3.5.4.5" evidence="3"/>
<dbReference type="InterPro" id="IPR050202">
    <property type="entry name" value="Cyt/Deoxycyt_deaminase"/>
</dbReference>
<dbReference type="GO" id="GO:0004126">
    <property type="term" value="F:cytidine deaminase activity"/>
    <property type="evidence" value="ECO:0007669"/>
    <property type="project" value="UniProtKB-EC"/>
</dbReference>
<reference evidence="11" key="1">
    <citation type="submission" date="2024-03" db="EMBL/GenBank/DDBJ databases">
        <title>WGS assembly of Saponaria officinalis var. Norfolk2.</title>
        <authorList>
            <person name="Jenkins J."/>
            <person name="Shu S."/>
            <person name="Grimwood J."/>
            <person name="Barry K."/>
            <person name="Goodstein D."/>
            <person name="Schmutz J."/>
            <person name="Leebens-Mack J."/>
            <person name="Osbourn A."/>
        </authorList>
    </citation>
    <scope>NUCLEOTIDE SEQUENCE [LARGE SCALE GENOMIC DNA]</scope>
    <source>
        <strain evidence="11">JIC</strain>
    </source>
</reference>
<dbReference type="FunFam" id="3.40.140.10:FF:000041">
    <property type="entry name" value="Cytidine deaminase"/>
    <property type="match status" value="1"/>
</dbReference>
<proteinExistence type="inferred from homology"/>
<evidence type="ECO:0000256" key="5">
    <source>
        <dbReference type="ARBA" id="ARBA00022801"/>
    </source>
</evidence>
<dbReference type="InterPro" id="IPR006263">
    <property type="entry name" value="Cyt_deam_dimer"/>
</dbReference>
<dbReference type="PANTHER" id="PTHR11644">
    <property type="entry name" value="CYTIDINE DEAMINASE"/>
    <property type="match status" value="1"/>
</dbReference>
<dbReference type="FunFam" id="3.40.140.10:FF:000006">
    <property type="entry name" value="Cytidine deaminase"/>
    <property type="match status" value="1"/>
</dbReference>
<protein>
    <recommendedName>
        <fullName evidence="3">cytidine deaminase</fullName>
        <ecNumber evidence="3">3.5.4.5</ecNumber>
    </recommendedName>
</protein>
<name>A0AAW1KD63_SAPOF</name>
<keyword evidence="4 9" id="KW-0479">Metal-binding</keyword>
<dbReference type="Pfam" id="PF08211">
    <property type="entry name" value="dCMP_cyt_deam_2"/>
    <property type="match status" value="1"/>
</dbReference>
<evidence type="ECO:0000256" key="1">
    <source>
        <dbReference type="ARBA" id="ARBA00006576"/>
    </source>
</evidence>
<keyword evidence="5" id="KW-0378">Hydrolase</keyword>
<dbReference type="GO" id="GO:0042803">
    <property type="term" value="F:protein homodimerization activity"/>
    <property type="evidence" value="ECO:0007669"/>
    <property type="project" value="UniProtKB-ARBA"/>
</dbReference>
<dbReference type="GO" id="GO:0005829">
    <property type="term" value="C:cytosol"/>
    <property type="evidence" value="ECO:0007669"/>
    <property type="project" value="UniProtKB-ARBA"/>
</dbReference>
<accession>A0AAW1KD63</accession>
<feature type="binding site" evidence="9">
    <location>
        <position position="78"/>
    </location>
    <ligand>
        <name>Zn(2+)</name>
        <dbReference type="ChEBI" id="CHEBI:29105"/>
        <note>catalytic</note>
    </ligand>
</feature>
<feature type="domain" description="CMP/dCMP-type deaminase" evidence="10">
    <location>
        <begin position="24"/>
        <end position="166"/>
    </location>
</feature>
<dbReference type="Proteomes" id="UP001443914">
    <property type="component" value="Unassembled WGS sequence"/>
</dbReference>
<dbReference type="EMBL" id="JBDFQZ010000006">
    <property type="protein sequence ID" value="KAK9715772.1"/>
    <property type="molecule type" value="Genomic_DNA"/>
</dbReference>
<evidence type="ECO:0000256" key="4">
    <source>
        <dbReference type="ARBA" id="ARBA00022723"/>
    </source>
</evidence>
<dbReference type="Pfam" id="PF00383">
    <property type="entry name" value="dCMP_cyt_deam_1"/>
    <property type="match status" value="1"/>
</dbReference>
<dbReference type="GO" id="GO:0008270">
    <property type="term" value="F:zinc ion binding"/>
    <property type="evidence" value="ECO:0007669"/>
    <property type="project" value="InterPro"/>
</dbReference>
<dbReference type="InterPro" id="IPR002125">
    <property type="entry name" value="CMP_dCMP_dom"/>
</dbReference>
<comment type="caution">
    <text evidence="11">The sequence shown here is derived from an EMBL/GenBank/DDBJ whole genome shotgun (WGS) entry which is preliminary data.</text>
</comment>
<dbReference type="CDD" id="cd01283">
    <property type="entry name" value="cytidine_deaminase"/>
    <property type="match status" value="2"/>
</dbReference>
<comment type="similarity">
    <text evidence="1">Belongs to the cytidine and deoxycytidylate deaminase family.</text>
</comment>
<dbReference type="PROSITE" id="PS00903">
    <property type="entry name" value="CYT_DCMP_DEAMINASES_1"/>
    <property type="match status" value="1"/>
</dbReference>
<dbReference type="InterPro" id="IPR013171">
    <property type="entry name" value="Cyd/dCyd_deaminase_Zn-bd"/>
</dbReference>
<gene>
    <name evidence="11" type="ORF">RND81_06G188200</name>
</gene>
<dbReference type="PROSITE" id="PS51747">
    <property type="entry name" value="CYT_DCMP_DEAMINASES_2"/>
    <property type="match status" value="2"/>
</dbReference>
<feature type="binding site" evidence="9">
    <location>
        <position position="108"/>
    </location>
    <ligand>
        <name>Zn(2+)</name>
        <dbReference type="ChEBI" id="CHEBI:29105"/>
        <note>catalytic</note>
    </ligand>
</feature>
<evidence type="ECO:0000256" key="8">
    <source>
        <dbReference type="PIRSR" id="PIRSR006334-2"/>
    </source>
</evidence>
<evidence type="ECO:0000313" key="12">
    <source>
        <dbReference type="Proteomes" id="UP001443914"/>
    </source>
</evidence>
<dbReference type="NCBIfam" id="TIGR01355">
    <property type="entry name" value="cyt_deam_dimer"/>
    <property type="match status" value="1"/>
</dbReference>
<dbReference type="InterPro" id="IPR016193">
    <property type="entry name" value="Cytidine_deaminase-like"/>
</dbReference>
<evidence type="ECO:0000313" key="11">
    <source>
        <dbReference type="EMBL" id="KAK9715772.1"/>
    </source>
</evidence>
<dbReference type="SUPFAM" id="SSF53927">
    <property type="entry name" value="Cytidine deaminase-like"/>
    <property type="match status" value="2"/>
</dbReference>
<evidence type="ECO:0000259" key="10">
    <source>
        <dbReference type="PROSITE" id="PS51747"/>
    </source>
</evidence>
<keyword evidence="6 9" id="KW-0862">Zinc</keyword>
<dbReference type="InterPro" id="IPR016192">
    <property type="entry name" value="APOBEC/CMP_deaminase_Zn-bd"/>
</dbReference>
<evidence type="ECO:0000256" key="3">
    <source>
        <dbReference type="ARBA" id="ARBA00012783"/>
    </source>
</evidence>
<comment type="cofactor">
    <cofactor evidence="9">
        <name>Zn(2+)</name>
        <dbReference type="ChEBI" id="CHEBI:29105"/>
    </cofactor>
    <text evidence="9">Binds 1 zinc ion.</text>
</comment>
<evidence type="ECO:0000256" key="7">
    <source>
        <dbReference type="PIRSR" id="PIRSR006334-1"/>
    </source>
</evidence>
<dbReference type="PIRSF" id="PIRSF006334">
    <property type="entry name" value="Cdd_plus_pseudo"/>
    <property type="match status" value="1"/>
</dbReference>
<dbReference type="Gene3D" id="3.40.140.10">
    <property type="entry name" value="Cytidine Deaminase, domain 2"/>
    <property type="match status" value="2"/>
</dbReference>
<comment type="subunit">
    <text evidence="2">Homodimer.</text>
</comment>
<evidence type="ECO:0000256" key="2">
    <source>
        <dbReference type="ARBA" id="ARBA00011738"/>
    </source>
</evidence>
<sequence>MDHLKFVIESSEADLMVKQLGLDSVLELLPLIARSARKLARQPISGFAVGAVGLTSDGRIFIGVNVEFPKLPLHHSIHAEQFLITNLSRFPHCTLKNVVVSAYPCGHCRQFLQEIRGASDIQIFVLQNNGDDDDDGKLVKINGFLEENRNDFRPLSYFLPHRFGPDDLLDEDVPLILETRENGLSLVDDLIIKGQNGKNLKNGFSSPNFDLKRVVIAALDAANKSHAPYSGCPSGISLVDKNGNIFKGSYMESAAYNPSLGPMQAAVIDYIATTADGAEAETGTGYGNIIGAVLVEKEGAVVRQEETVRLFLMAVSPNCEFHVYNCKNDVKGILGN</sequence>
<feature type="binding site" evidence="9">
    <location>
        <position position="105"/>
    </location>
    <ligand>
        <name>Zn(2+)</name>
        <dbReference type="ChEBI" id="CHEBI:29105"/>
        <note>catalytic</note>
    </ligand>
</feature>
<evidence type="ECO:0000256" key="9">
    <source>
        <dbReference type="PIRSR" id="PIRSR006334-3"/>
    </source>
</evidence>
<dbReference type="PANTHER" id="PTHR11644:SF2">
    <property type="entry name" value="CYTIDINE DEAMINASE"/>
    <property type="match status" value="1"/>
</dbReference>
<feature type="active site" description="Proton donor" evidence="7">
    <location>
        <position position="80"/>
    </location>
</feature>
<feature type="domain" description="CMP/dCMP-type deaminase" evidence="10">
    <location>
        <begin position="209"/>
        <end position="336"/>
    </location>
</feature>
<keyword evidence="12" id="KW-1185">Reference proteome</keyword>
<feature type="binding site" evidence="8">
    <location>
        <begin position="65"/>
        <end position="67"/>
    </location>
    <ligand>
        <name>substrate</name>
    </ligand>
</feature>
<dbReference type="GO" id="GO:0046135">
    <property type="term" value="P:pyrimidine nucleoside catabolic process"/>
    <property type="evidence" value="ECO:0007669"/>
    <property type="project" value="UniProtKB-ARBA"/>
</dbReference>
<organism evidence="11 12">
    <name type="scientific">Saponaria officinalis</name>
    <name type="common">Common soapwort</name>
    <name type="synonym">Lychnis saponaria</name>
    <dbReference type="NCBI Taxonomy" id="3572"/>
    <lineage>
        <taxon>Eukaryota</taxon>
        <taxon>Viridiplantae</taxon>
        <taxon>Streptophyta</taxon>
        <taxon>Embryophyta</taxon>
        <taxon>Tracheophyta</taxon>
        <taxon>Spermatophyta</taxon>
        <taxon>Magnoliopsida</taxon>
        <taxon>eudicotyledons</taxon>
        <taxon>Gunneridae</taxon>
        <taxon>Pentapetalae</taxon>
        <taxon>Caryophyllales</taxon>
        <taxon>Caryophyllaceae</taxon>
        <taxon>Caryophylleae</taxon>
        <taxon>Saponaria</taxon>
    </lineage>
</organism>
<evidence type="ECO:0000256" key="6">
    <source>
        <dbReference type="ARBA" id="ARBA00022833"/>
    </source>
</evidence>